<keyword evidence="3 10" id="KW-1003">Cell membrane</keyword>
<protein>
    <recommendedName>
        <fullName evidence="10">ComG operon protein 3</fullName>
    </recommendedName>
</protein>
<dbReference type="PANTHER" id="PTHR30093">
    <property type="entry name" value="GENERAL SECRETION PATHWAY PROTEIN G"/>
    <property type="match status" value="1"/>
</dbReference>
<comment type="function">
    <text evidence="10">Required for transformation and DNA binding.</text>
</comment>
<comment type="subcellular location">
    <subcellularLocation>
        <location evidence="1">Cell membrane</location>
        <topology evidence="1">Single-pass membrane protein</topology>
    </subcellularLocation>
    <subcellularLocation>
        <location evidence="2">Cell surface</location>
    </subcellularLocation>
</comment>
<keyword evidence="7 10" id="KW-0472">Membrane</keyword>
<dbReference type="GO" id="GO:0015628">
    <property type="term" value="P:protein secretion by the type II secretion system"/>
    <property type="evidence" value="ECO:0007669"/>
    <property type="project" value="InterPro"/>
</dbReference>
<dbReference type="EMBL" id="FNZF01000002">
    <property type="protein sequence ID" value="SEJ20569.1"/>
    <property type="molecule type" value="Genomic_DNA"/>
</dbReference>
<dbReference type="GO" id="GO:0015627">
    <property type="term" value="C:type II protein secretion system complex"/>
    <property type="evidence" value="ECO:0007669"/>
    <property type="project" value="InterPro"/>
</dbReference>
<dbReference type="SUPFAM" id="SSF54523">
    <property type="entry name" value="Pili subunits"/>
    <property type="match status" value="1"/>
</dbReference>
<feature type="transmembrane region" description="Helical" evidence="10">
    <location>
        <begin position="15"/>
        <end position="36"/>
    </location>
</feature>
<dbReference type="GO" id="GO:0005886">
    <property type="term" value="C:plasma membrane"/>
    <property type="evidence" value="ECO:0007669"/>
    <property type="project" value="UniProtKB-SubCell"/>
</dbReference>
<keyword evidence="13" id="KW-1185">Reference proteome</keyword>
<evidence type="ECO:0000256" key="10">
    <source>
        <dbReference type="PIRNR" id="PIRNR029928"/>
    </source>
</evidence>
<feature type="propeptide" id="PRO_5035525129" evidence="11">
    <location>
        <begin position="1"/>
        <end position="15"/>
    </location>
</feature>
<feature type="modified residue" description="N-methylphenylalanine" evidence="11">
    <location>
        <position position="16"/>
    </location>
</feature>
<proteinExistence type="inferred from homology"/>
<dbReference type="InterPro" id="IPR045584">
    <property type="entry name" value="Pilin-like"/>
</dbReference>
<sequence length="109" mass="11831">MKGELKLKKLINQSGFTLIEMMIVLLVISVLILLAIPNVTKRAAEIDETGCNALVKMVEGQVQAYKIENKQNPESEADLKPDYLEDGDLSCSDGRTIVVNNGVVTATAP</sequence>
<dbReference type="PIRSF" id="PIRSF029928">
    <property type="entry name" value="Late_competence_ComGC"/>
    <property type="match status" value="1"/>
</dbReference>
<name>A0A1H6WUK0_9BACL</name>
<keyword evidence="4 11" id="KW-0488">Methylation</keyword>
<evidence type="ECO:0000256" key="2">
    <source>
        <dbReference type="ARBA" id="ARBA00004241"/>
    </source>
</evidence>
<dbReference type="NCBIfam" id="NF040999">
    <property type="entry name" value="pilin_ComGC"/>
    <property type="match status" value="1"/>
</dbReference>
<comment type="similarity">
    <text evidence="9 10">Belongs to the ComGC family.</text>
</comment>
<dbReference type="STRING" id="426757.SAMN04488127_1259"/>
<gene>
    <name evidence="12" type="ORF">SAMN04488127_1259</name>
</gene>
<evidence type="ECO:0000313" key="13">
    <source>
        <dbReference type="Proteomes" id="UP000199200"/>
    </source>
</evidence>
<dbReference type="OrthoDB" id="1798043at2"/>
<dbReference type="InterPro" id="IPR016940">
    <property type="entry name" value="ComGC"/>
</dbReference>
<evidence type="ECO:0000256" key="3">
    <source>
        <dbReference type="ARBA" id="ARBA00022475"/>
    </source>
</evidence>
<dbReference type="PANTHER" id="PTHR30093:SF2">
    <property type="entry name" value="TYPE II SECRETION SYSTEM PROTEIN H"/>
    <property type="match status" value="1"/>
</dbReference>
<dbReference type="GO" id="GO:0009986">
    <property type="term" value="C:cell surface"/>
    <property type="evidence" value="ECO:0007669"/>
    <property type="project" value="UniProtKB-SubCell"/>
</dbReference>
<dbReference type="InterPro" id="IPR000983">
    <property type="entry name" value="Bac_GSPG_pilin"/>
</dbReference>
<evidence type="ECO:0000256" key="5">
    <source>
        <dbReference type="ARBA" id="ARBA00022692"/>
    </source>
</evidence>
<dbReference type="PRINTS" id="PR00813">
    <property type="entry name" value="BCTERIALGSPG"/>
</dbReference>
<feature type="chain" id="PRO_5035525130" description="ComG operon protein 3" evidence="11">
    <location>
        <begin position="16"/>
        <end position="109"/>
    </location>
</feature>
<keyword evidence="8 10" id="KW-0178">Competence</keyword>
<keyword evidence="10" id="KW-0813">Transport</keyword>
<dbReference type="AlphaFoldDB" id="A0A1H6WUK0"/>
<dbReference type="Proteomes" id="UP000199200">
    <property type="component" value="Unassembled WGS sequence"/>
</dbReference>
<dbReference type="InterPro" id="IPR012902">
    <property type="entry name" value="N_methyl_site"/>
</dbReference>
<evidence type="ECO:0000256" key="4">
    <source>
        <dbReference type="ARBA" id="ARBA00022481"/>
    </source>
</evidence>
<keyword evidence="5 10" id="KW-0812">Transmembrane</keyword>
<evidence type="ECO:0000256" key="11">
    <source>
        <dbReference type="PIRSR" id="PIRSR029928-50"/>
    </source>
</evidence>
<keyword evidence="6 10" id="KW-1133">Transmembrane helix</keyword>
<dbReference type="NCBIfam" id="TIGR02532">
    <property type="entry name" value="IV_pilin_GFxxxE"/>
    <property type="match status" value="1"/>
</dbReference>
<dbReference type="Gene3D" id="3.30.700.10">
    <property type="entry name" value="Glycoprotein, Type 4 Pilin"/>
    <property type="match status" value="1"/>
</dbReference>
<organism evidence="12 13">
    <name type="scientific">Bhargavaea ginsengi</name>
    <dbReference type="NCBI Taxonomy" id="426757"/>
    <lineage>
        <taxon>Bacteria</taxon>
        <taxon>Bacillati</taxon>
        <taxon>Bacillota</taxon>
        <taxon>Bacilli</taxon>
        <taxon>Bacillales</taxon>
        <taxon>Caryophanaceae</taxon>
        <taxon>Bhargavaea</taxon>
    </lineage>
</organism>
<dbReference type="PROSITE" id="PS00409">
    <property type="entry name" value="PROKAR_NTER_METHYL"/>
    <property type="match status" value="1"/>
</dbReference>
<comment type="subunit">
    <text evidence="10">Homodimer.</text>
</comment>
<evidence type="ECO:0000256" key="9">
    <source>
        <dbReference type="ARBA" id="ARBA00043982"/>
    </source>
</evidence>
<evidence type="ECO:0000313" key="12">
    <source>
        <dbReference type="EMBL" id="SEJ20569.1"/>
    </source>
</evidence>
<evidence type="ECO:0000256" key="1">
    <source>
        <dbReference type="ARBA" id="ARBA00004162"/>
    </source>
</evidence>
<dbReference type="Pfam" id="PF07963">
    <property type="entry name" value="N_methyl"/>
    <property type="match status" value="1"/>
</dbReference>
<evidence type="ECO:0000256" key="8">
    <source>
        <dbReference type="ARBA" id="ARBA00023287"/>
    </source>
</evidence>
<accession>A0A1H6WUK0</accession>
<reference evidence="13" key="1">
    <citation type="submission" date="2016-10" db="EMBL/GenBank/DDBJ databases">
        <authorList>
            <person name="Varghese N."/>
            <person name="Submissions S."/>
        </authorList>
    </citation>
    <scope>NUCLEOTIDE SEQUENCE [LARGE SCALE GENOMIC DNA]</scope>
    <source>
        <strain evidence="13">CGMCC 1.6763</strain>
    </source>
</reference>
<evidence type="ECO:0000256" key="6">
    <source>
        <dbReference type="ARBA" id="ARBA00022989"/>
    </source>
</evidence>
<evidence type="ECO:0000256" key="7">
    <source>
        <dbReference type="ARBA" id="ARBA00023136"/>
    </source>
</evidence>
<dbReference type="GO" id="GO:0030420">
    <property type="term" value="P:establishment of competence for transformation"/>
    <property type="evidence" value="ECO:0007669"/>
    <property type="project" value="UniProtKB-UniRule"/>
</dbReference>